<evidence type="ECO:0000256" key="1">
    <source>
        <dbReference type="SAM" id="MobiDB-lite"/>
    </source>
</evidence>
<gene>
    <name evidence="2" type="ORF">Syun_023289</name>
</gene>
<dbReference type="Proteomes" id="UP001420932">
    <property type="component" value="Unassembled WGS sequence"/>
</dbReference>
<evidence type="ECO:0000313" key="3">
    <source>
        <dbReference type="Proteomes" id="UP001420932"/>
    </source>
</evidence>
<proteinExistence type="predicted"/>
<comment type="caution">
    <text evidence="2">The sequence shown here is derived from an EMBL/GenBank/DDBJ whole genome shotgun (WGS) entry which is preliminary data.</text>
</comment>
<keyword evidence="3" id="KW-1185">Reference proteome</keyword>
<dbReference type="AlphaFoldDB" id="A0AAP0HZG2"/>
<feature type="compositionally biased region" description="Basic and acidic residues" evidence="1">
    <location>
        <begin position="132"/>
        <end position="146"/>
    </location>
</feature>
<organism evidence="2 3">
    <name type="scientific">Stephania yunnanensis</name>
    <dbReference type="NCBI Taxonomy" id="152371"/>
    <lineage>
        <taxon>Eukaryota</taxon>
        <taxon>Viridiplantae</taxon>
        <taxon>Streptophyta</taxon>
        <taxon>Embryophyta</taxon>
        <taxon>Tracheophyta</taxon>
        <taxon>Spermatophyta</taxon>
        <taxon>Magnoliopsida</taxon>
        <taxon>Ranunculales</taxon>
        <taxon>Menispermaceae</taxon>
        <taxon>Menispermoideae</taxon>
        <taxon>Cissampelideae</taxon>
        <taxon>Stephania</taxon>
    </lineage>
</organism>
<accession>A0AAP0HZG2</accession>
<reference evidence="2 3" key="1">
    <citation type="submission" date="2024-01" db="EMBL/GenBank/DDBJ databases">
        <title>Genome assemblies of Stephania.</title>
        <authorList>
            <person name="Yang L."/>
        </authorList>
    </citation>
    <scope>NUCLEOTIDE SEQUENCE [LARGE SCALE GENOMIC DNA]</scope>
    <source>
        <strain evidence="2">YNDBR</strain>
        <tissue evidence="2">Leaf</tissue>
    </source>
</reference>
<evidence type="ECO:0000313" key="2">
    <source>
        <dbReference type="EMBL" id="KAK9107278.1"/>
    </source>
</evidence>
<dbReference type="EMBL" id="JBBNAF010000010">
    <property type="protein sequence ID" value="KAK9107278.1"/>
    <property type="molecule type" value="Genomic_DNA"/>
</dbReference>
<feature type="region of interest" description="Disordered" evidence="1">
    <location>
        <begin position="109"/>
        <end position="178"/>
    </location>
</feature>
<protein>
    <submittedName>
        <fullName evidence="2">Uncharacterized protein</fullName>
    </submittedName>
</protein>
<name>A0AAP0HZG2_9MAGN</name>
<sequence length="264" mass="29500">MPLHLQNHHLRPPSLRLASDCSSSHFAFGLFLARLRLLVVAFLACRRHRARPLALPFASPALLVVHSLAFARPLPEGEFFNQKGYPRNPFPNSWKGKKGLYSVGFTGRGLSTTKGEGGRKQESGRQGGQVRRMGEREGARSDDEQRMRRRAVGGEQERDRMRNAMTSSRRRGAMTEDEDDGGFWRCSGMKNMYAMSHPKTRVCLALSRLYDPDPVAPAFDGLGLLGHLFVVSFDLQLSKGQMLTLEDLLGGYLSDPPLHTFIGF</sequence>